<gene>
    <name evidence="4" type="ORF">E6K74_02785</name>
</gene>
<feature type="domain" description="FlgD/Vpr Ig-like" evidence="3">
    <location>
        <begin position="383"/>
        <end position="436"/>
    </location>
</feature>
<dbReference type="Gene3D" id="2.60.40.4070">
    <property type="match status" value="1"/>
</dbReference>
<accession>A0A538SW71</accession>
<evidence type="ECO:0000313" key="5">
    <source>
        <dbReference type="Proteomes" id="UP000319829"/>
    </source>
</evidence>
<dbReference type="EMBL" id="VBOU01000019">
    <property type="protein sequence ID" value="TMQ55585.1"/>
    <property type="molecule type" value="Genomic_DNA"/>
</dbReference>
<dbReference type="SUPFAM" id="SSF69318">
    <property type="entry name" value="Integrin alpha N-terminal domain"/>
    <property type="match status" value="1"/>
</dbReference>
<keyword evidence="2" id="KW-0325">Glycoprotein</keyword>
<reference evidence="4 5" key="1">
    <citation type="journal article" date="2019" name="Nat. Microbiol.">
        <title>Mediterranean grassland soil C-N compound turnover is dependent on rainfall and depth, and is mediated by genomically divergent microorganisms.</title>
        <authorList>
            <person name="Diamond S."/>
            <person name="Andeer P.F."/>
            <person name="Li Z."/>
            <person name="Crits-Christoph A."/>
            <person name="Burstein D."/>
            <person name="Anantharaman K."/>
            <person name="Lane K.R."/>
            <person name="Thomas B.C."/>
            <person name="Pan C."/>
            <person name="Northen T.R."/>
            <person name="Banfield J.F."/>
        </authorList>
    </citation>
    <scope>NUCLEOTIDE SEQUENCE [LARGE SCALE GENOMIC DNA]</scope>
    <source>
        <strain evidence="4">WS_4</strain>
    </source>
</reference>
<dbReference type="InterPro" id="IPR013517">
    <property type="entry name" value="FG-GAP"/>
</dbReference>
<dbReference type="NCBIfam" id="TIGR04183">
    <property type="entry name" value="Por_Secre_tail"/>
    <property type="match status" value="1"/>
</dbReference>
<dbReference type="InterPro" id="IPR000413">
    <property type="entry name" value="Integrin_alpha"/>
</dbReference>
<name>A0A538SW71_UNCEI</name>
<dbReference type="InterPro" id="IPR028994">
    <property type="entry name" value="Integrin_alpha_N"/>
</dbReference>
<dbReference type="GO" id="GO:0008305">
    <property type="term" value="C:integrin complex"/>
    <property type="evidence" value="ECO:0007669"/>
    <property type="project" value="InterPro"/>
</dbReference>
<dbReference type="Pfam" id="PF13860">
    <property type="entry name" value="FlgD_ig"/>
    <property type="match status" value="1"/>
</dbReference>
<organism evidence="4 5">
    <name type="scientific">Eiseniibacteriota bacterium</name>
    <dbReference type="NCBI Taxonomy" id="2212470"/>
    <lineage>
        <taxon>Bacteria</taxon>
        <taxon>Candidatus Eiseniibacteriota</taxon>
    </lineage>
</organism>
<evidence type="ECO:0000256" key="2">
    <source>
        <dbReference type="ARBA" id="ARBA00023180"/>
    </source>
</evidence>
<dbReference type="GO" id="GO:0007155">
    <property type="term" value="P:cell adhesion"/>
    <property type="evidence" value="ECO:0007669"/>
    <property type="project" value="InterPro"/>
</dbReference>
<comment type="caution">
    <text evidence="4">The sequence shown here is derived from an EMBL/GenBank/DDBJ whole genome shotgun (WGS) entry which is preliminary data.</text>
</comment>
<dbReference type="AlphaFoldDB" id="A0A538SW71"/>
<protein>
    <submittedName>
        <fullName evidence="4">T9SS type A sorting domain-containing protein</fullName>
    </submittedName>
</protein>
<dbReference type="Proteomes" id="UP000319829">
    <property type="component" value="Unassembled WGS sequence"/>
</dbReference>
<evidence type="ECO:0000256" key="1">
    <source>
        <dbReference type="ARBA" id="ARBA00022729"/>
    </source>
</evidence>
<dbReference type="InterPro" id="IPR026444">
    <property type="entry name" value="Secre_tail"/>
</dbReference>
<keyword evidence="1" id="KW-0732">Signal</keyword>
<sequence>MMATLTSSRVMGRPILPVASLSISVGRVATADWNGDGVADVIVSSASGLRVYYGGPGMDGLEDFRLTGSTIASQRIREFASAGDVNGDGADDVMIATADAEDTWVRGRVQIYYGGAGMDSVPDVTLHAQDPVEVFGPAMTSLGDTNGDGYADVLVGTSFDDIGGSGGRVDFFLGGASMDAVPDASLTSSVPNAFGKILGAADVNGDGVLDAFISLFYPTGDVLVYDFSAPLPSRAFVQGGNRTIHVGKADTPVCIRVEPVGHAYEIADIDMSTIRLVTELGSISPIPLGSIRRLTIGDTDGDGVTELPVWFVSSDFGNLFGSTRRRALVEARLEGQLASHRRFAASVTMTTMGGPHELSSVLAPNPMNPVATLAFATMHPGIVTVRVYDVAGRLVRTVLSGNHLGPGDHSVRLDGRDDKGAALGSGVYFYRIETTDGPLTGRFVFAR</sequence>
<evidence type="ECO:0000313" key="4">
    <source>
        <dbReference type="EMBL" id="TMQ55585.1"/>
    </source>
</evidence>
<dbReference type="Pfam" id="PF13517">
    <property type="entry name" value="FG-GAP_3"/>
    <property type="match status" value="1"/>
</dbReference>
<proteinExistence type="predicted"/>
<dbReference type="InterPro" id="IPR025965">
    <property type="entry name" value="FlgD/Vpr_Ig-like"/>
</dbReference>
<dbReference type="Gene3D" id="2.130.10.130">
    <property type="entry name" value="Integrin alpha, N-terminal"/>
    <property type="match status" value="1"/>
</dbReference>
<evidence type="ECO:0000259" key="3">
    <source>
        <dbReference type="Pfam" id="PF13860"/>
    </source>
</evidence>
<dbReference type="PRINTS" id="PR01185">
    <property type="entry name" value="INTEGRINA"/>
</dbReference>
<dbReference type="Pfam" id="PF01839">
    <property type="entry name" value="FG-GAP"/>
    <property type="match status" value="1"/>
</dbReference>